<accession>L8HHB3</accession>
<feature type="transmembrane region" description="Helical" evidence="7">
    <location>
        <begin position="157"/>
        <end position="176"/>
    </location>
</feature>
<dbReference type="GeneID" id="14925598"/>
<sequence length="308" mass="35466">MKNSKGLVGAGSLQLTAPPTFKITEIDEHLKWNPYIWSGYRENYTFGQCLYSFFTIHNESVNVWSHFAAVLVFAWAMHHTLFDVLLPSTSLLHLVIWATFFLTAIACFAGSAVYHLFFPQSVAAVYWLGILDFTGIAALVLGSYFPPVFYGFHCFPFWQRLYITSISLLGTVTLVAPWFRFFHSQRYLAIRVSLYAMVAVAGIVPAVHSYFLLQTIPHNYTDGSFDEVYHRLYIMYGLYTIGVLFYMSKFPESRFPGQFDIWFNSHQWWHLLVVCGTLVHWSNCLLIYDNYLKLLSFCPADSAAPLPW</sequence>
<keyword evidence="6" id="KW-0479">Metal-binding</keyword>
<evidence type="ECO:0000256" key="6">
    <source>
        <dbReference type="PIRSR" id="PIRSR604254-1"/>
    </source>
</evidence>
<dbReference type="Proteomes" id="UP000011083">
    <property type="component" value="Unassembled WGS sequence"/>
</dbReference>
<feature type="binding site" evidence="6">
    <location>
        <position position="270"/>
    </location>
    <ligand>
        <name>Zn(2+)</name>
        <dbReference type="ChEBI" id="CHEBI:29105"/>
    </ligand>
</feature>
<dbReference type="PANTHER" id="PTHR20855">
    <property type="entry name" value="ADIPOR/PROGESTIN RECEPTOR-RELATED"/>
    <property type="match status" value="1"/>
</dbReference>
<proteinExistence type="inferred from homology"/>
<feature type="transmembrane region" description="Helical" evidence="7">
    <location>
        <begin position="94"/>
        <end position="117"/>
    </location>
</feature>
<feature type="transmembrane region" description="Helical" evidence="7">
    <location>
        <begin position="228"/>
        <end position="247"/>
    </location>
</feature>
<protein>
    <submittedName>
        <fullName evidence="8">HemolysinIII related subfamily protein</fullName>
    </submittedName>
</protein>
<dbReference type="OMA" id="IGNACDY"/>
<keyword evidence="6" id="KW-0862">Zinc</keyword>
<keyword evidence="9" id="KW-1185">Reference proteome</keyword>
<feature type="binding site" evidence="6">
    <location>
        <position position="266"/>
    </location>
    <ligand>
        <name>Zn(2+)</name>
        <dbReference type="ChEBI" id="CHEBI:29105"/>
    </ligand>
</feature>
<comment type="subcellular location">
    <subcellularLocation>
        <location evidence="1">Membrane</location>
        <topology evidence="1">Multi-pass membrane protein</topology>
    </subcellularLocation>
</comment>
<feature type="transmembrane region" description="Helical" evidence="7">
    <location>
        <begin position="124"/>
        <end position="145"/>
    </location>
</feature>
<evidence type="ECO:0000256" key="5">
    <source>
        <dbReference type="ARBA" id="ARBA00023136"/>
    </source>
</evidence>
<dbReference type="Pfam" id="PF03006">
    <property type="entry name" value="HlyIII"/>
    <property type="match status" value="1"/>
</dbReference>
<evidence type="ECO:0000256" key="2">
    <source>
        <dbReference type="ARBA" id="ARBA00007018"/>
    </source>
</evidence>
<feature type="binding site" evidence="6">
    <location>
        <position position="115"/>
    </location>
    <ligand>
        <name>Zn(2+)</name>
        <dbReference type="ChEBI" id="CHEBI:29105"/>
    </ligand>
</feature>
<name>L8HHB3_ACACF</name>
<evidence type="ECO:0000313" key="8">
    <source>
        <dbReference type="EMBL" id="ELR24577.1"/>
    </source>
</evidence>
<feature type="transmembrane region" description="Helical" evidence="7">
    <location>
        <begin position="188"/>
        <end position="208"/>
    </location>
</feature>
<dbReference type="GO" id="GO:0016020">
    <property type="term" value="C:membrane"/>
    <property type="evidence" value="ECO:0007669"/>
    <property type="project" value="UniProtKB-SubCell"/>
</dbReference>
<keyword evidence="5 7" id="KW-0472">Membrane</keyword>
<dbReference type="EMBL" id="KB007811">
    <property type="protein sequence ID" value="ELR24577.1"/>
    <property type="molecule type" value="Genomic_DNA"/>
</dbReference>
<dbReference type="GO" id="GO:0038023">
    <property type="term" value="F:signaling receptor activity"/>
    <property type="evidence" value="ECO:0007669"/>
    <property type="project" value="TreeGrafter"/>
</dbReference>
<dbReference type="AlphaFoldDB" id="L8HHB3"/>
<dbReference type="OrthoDB" id="529367at2759"/>
<comment type="similarity">
    <text evidence="2">Belongs to the ADIPOR family.</text>
</comment>
<reference evidence="8 9" key="1">
    <citation type="journal article" date="2013" name="Genome Biol.">
        <title>Genome of Acanthamoeba castellanii highlights extensive lateral gene transfer and early evolution of tyrosine kinase signaling.</title>
        <authorList>
            <person name="Clarke M."/>
            <person name="Lohan A.J."/>
            <person name="Liu B."/>
            <person name="Lagkouvardos I."/>
            <person name="Roy S."/>
            <person name="Zafar N."/>
            <person name="Bertelli C."/>
            <person name="Schilde C."/>
            <person name="Kianianmomeni A."/>
            <person name="Burglin T.R."/>
            <person name="Frech C."/>
            <person name="Turcotte B."/>
            <person name="Kopec K.O."/>
            <person name="Synnott J.M."/>
            <person name="Choo C."/>
            <person name="Paponov I."/>
            <person name="Finkler A."/>
            <person name="Soon Heng Tan C."/>
            <person name="Hutchins A.P."/>
            <person name="Weinmeier T."/>
            <person name="Rattei T."/>
            <person name="Chu J.S."/>
            <person name="Gimenez G."/>
            <person name="Irimia M."/>
            <person name="Rigden D.J."/>
            <person name="Fitzpatrick D.A."/>
            <person name="Lorenzo-Morales J."/>
            <person name="Bateman A."/>
            <person name="Chiu C.H."/>
            <person name="Tang P."/>
            <person name="Hegemann P."/>
            <person name="Fromm H."/>
            <person name="Raoult D."/>
            <person name="Greub G."/>
            <person name="Miranda-Saavedra D."/>
            <person name="Chen N."/>
            <person name="Nash P."/>
            <person name="Ginger M.L."/>
            <person name="Horn M."/>
            <person name="Schaap P."/>
            <person name="Caler L."/>
            <person name="Loftus B."/>
        </authorList>
    </citation>
    <scope>NUCLEOTIDE SEQUENCE [LARGE SCALE GENOMIC DNA]</scope>
    <source>
        <strain evidence="8 9">Neff</strain>
    </source>
</reference>
<dbReference type="KEGG" id="acan:ACA1_171510"/>
<dbReference type="InterPro" id="IPR004254">
    <property type="entry name" value="AdipoR/HlyIII-related"/>
</dbReference>
<feature type="transmembrane region" description="Helical" evidence="7">
    <location>
        <begin position="63"/>
        <end position="82"/>
    </location>
</feature>
<dbReference type="GO" id="GO:0046872">
    <property type="term" value="F:metal ion binding"/>
    <property type="evidence" value="ECO:0007669"/>
    <property type="project" value="UniProtKB-KW"/>
</dbReference>
<gene>
    <name evidence="8" type="ORF">ACA1_171510</name>
</gene>
<feature type="transmembrane region" description="Helical" evidence="7">
    <location>
        <begin position="268"/>
        <end position="288"/>
    </location>
</feature>
<evidence type="ECO:0000256" key="4">
    <source>
        <dbReference type="ARBA" id="ARBA00022989"/>
    </source>
</evidence>
<dbReference type="PANTHER" id="PTHR20855:SF52">
    <property type="entry name" value="ADIPONECTIN RECEPTOR PROTEIN"/>
    <property type="match status" value="1"/>
</dbReference>
<evidence type="ECO:0000256" key="7">
    <source>
        <dbReference type="SAM" id="Phobius"/>
    </source>
</evidence>
<keyword evidence="4 7" id="KW-1133">Transmembrane helix</keyword>
<dbReference type="RefSeq" id="XP_004356477.1">
    <property type="nucleotide sequence ID" value="XM_004356424.1"/>
</dbReference>
<dbReference type="VEuPathDB" id="AmoebaDB:ACA1_171510"/>
<keyword evidence="3 7" id="KW-0812">Transmembrane</keyword>
<organism evidence="8 9">
    <name type="scientific">Acanthamoeba castellanii (strain ATCC 30010 / Neff)</name>
    <dbReference type="NCBI Taxonomy" id="1257118"/>
    <lineage>
        <taxon>Eukaryota</taxon>
        <taxon>Amoebozoa</taxon>
        <taxon>Discosea</taxon>
        <taxon>Longamoebia</taxon>
        <taxon>Centramoebida</taxon>
        <taxon>Acanthamoebidae</taxon>
        <taxon>Acanthamoeba</taxon>
    </lineage>
</organism>
<evidence type="ECO:0000313" key="9">
    <source>
        <dbReference type="Proteomes" id="UP000011083"/>
    </source>
</evidence>
<evidence type="ECO:0000256" key="3">
    <source>
        <dbReference type="ARBA" id="ARBA00022692"/>
    </source>
</evidence>
<evidence type="ECO:0000256" key="1">
    <source>
        <dbReference type="ARBA" id="ARBA00004141"/>
    </source>
</evidence>